<feature type="compositionally biased region" description="Low complexity" evidence="1">
    <location>
        <begin position="255"/>
        <end position="266"/>
    </location>
</feature>
<reference evidence="3" key="1">
    <citation type="submission" date="2013-10" db="EMBL/GenBank/DDBJ databases">
        <title>Genomic analysis of the causative agents of coccidiosis in chickens.</title>
        <authorList>
            <person name="Reid A.J."/>
            <person name="Blake D."/>
            <person name="Billington K."/>
            <person name="Browne H."/>
            <person name="Dunn M."/>
            <person name="Hung S."/>
            <person name="Kawahara F."/>
            <person name="Miranda-Saavedra D."/>
            <person name="Mourier T."/>
            <person name="Nagra H."/>
            <person name="Otto T.D."/>
            <person name="Rawlings N."/>
            <person name="Sanchez A."/>
            <person name="Sanders M."/>
            <person name="Subramaniam C."/>
            <person name="Tay Y."/>
            <person name="Dear P."/>
            <person name="Doerig C."/>
            <person name="Gruber A."/>
            <person name="Parkinson J."/>
            <person name="Shirley M."/>
            <person name="Wan K.L."/>
            <person name="Berriman M."/>
            <person name="Tomley F."/>
            <person name="Pain A."/>
        </authorList>
    </citation>
    <scope>NUCLEOTIDE SEQUENCE [LARGE SCALE GENOMIC DNA]</scope>
    <source>
        <strain evidence="3">Houghton</strain>
    </source>
</reference>
<feature type="compositionally biased region" description="Low complexity" evidence="1">
    <location>
        <begin position="980"/>
        <end position="996"/>
    </location>
</feature>
<evidence type="ECO:0000256" key="2">
    <source>
        <dbReference type="SAM" id="Phobius"/>
    </source>
</evidence>
<dbReference type="VEuPathDB" id="ToxoDB:ETH2_1318200"/>
<keyword evidence="4" id="KW-1185">Reference proteome</keyword>
<dbReference type="OrthoDB" id="10482497at2759"/>
<feature type="compositionally biased region" description="Low complexity" evidence="1">
    <location>
        <begin position="16"/>
        <end position="36"/>
    </location>
</feature>
<evidence type="ECO:0000313" key="4">
    <source>
        <dbReference type="Proteomes" id="UP000030747"/>
    </source>
</evidence>
<sequence length="1045" mass="110858">MKPSRSCGRVLAALDGGSRSRSSSSSSSSSSNGSNGSCCSMFRYRFMFFVLCLPVCFLILGSAAAGENGAISATTTSASAAAAAPTAAGDAITTATPPSSPYLSPRGISPYLLHFQGPLRGPIRGPLRGPFRPNSRGPAKSGYGAPRGWGPLPKDADIAWTETWDSSKATGAAAAAAESPPVGAKRSALFPHSRLTKGFLLLSALAALLLLRVPLPLNRQRGAAAERDAEIPAAKAAEMAASAAAAEAAAKRQAMPAAAPGPATAGQKSEPLAAPAAGQLAEELEGKTSAEAAAAGEATAAGESAGKAAASVLAADGSLWQPNAAEMPAAFKPSLQQDTLQALLDETEALAKTLGGSSTFVRFLRLRAAVFAAMAELQKLQQLQQEVAAAAAEPLAGASGKPAAAAATAGLVPTIQRLEGQVNAALAEAQWLHTMAAETIEGQQQAAEELVLQLHSEQQLLQQAGQRFAALYSKAFVSSPVPDLILSVHLNGVREMQQAATEDLSRMQGVAVLSAAEWRVKLSMQQKERPQESLQQDPRGQHQQEHGKQQRQGKLGTQDPEELQRELEEQVQKMLSQLQRPLWAVTATTRALAATQKSYGEIESKYKHATEVWTSEIDGIMRAGIYLSSSSYWLAAASCYAITETERLRLADLEWKVWSSGWQERQQHGFPQQDGKAKQKPDVEYLETDPLQKRQEQLVSLLQQFYVSADRVGEGLLALGAAARGVSAGHLSLYGLLEAGERQARVYEQMRNDLDRIQAAMEAIGSLRVLLQMPEPPAAAATGHTEAMLSKLLPLAKTAAAIARRVSGELSFKHAEEAAEFAETEEAIRAEEDASAMGADAGITFGADYREQQRRRLQQQEQREAAVRREANKAVYAYARLSGALNSFVMEEQTEAALVAASKTVSMAEEAVAAKVRQDVWGLENAEGRAAFQVACTQAEKHEQALAAATAAAQATAVAAAEQQRAAHRNNFGYTSVQKQQQVSTETETGVEGATEQQEDTSSGTESRRFREAEFGVVEGTSAARKTQQQQQESDTASAGKLLAQ</sequence>
<feature type="transmembrane region" description="Helical" evidence="2">
    <location>
        <begin position="46"/>
        <end position="65"/>
    </location>
</feature>
<keyword evidence="2" id="KW-1133">Transmembrane helix</keyword>
<dbReference type="RefSeq" id="XP_013229678.1">
    <property type="nucleotide sequence ID" value="XM_013374224.1"/>
</dbReference>
<name>U6KPV4_EIMTE</name>
<proteinExistence type="predicted"/>
<protein>
    <submittedName>
        <fullName evidence="3">Uncharacterized protein</fullName>
    </submittedName>
</protein>
<dbReference type="AlphaFoldDB" id="U6KPV4"/>
<organism evidence="3 4">
    <name type="scientific">Eimeria tenella</name>
    <name type="common">Coccidian parasite</name>
    <dbReference type="NCBI Taxonomy" id="5802"/>
    <lineage>
        <taxon>Eukaryota</taxon>
        <taxon>Sar</taxon>
        <taxon>Alveolata</taxon>
        <taxon>Apicomplexa</taxon>
        <taxon>Conoidasida</taxon>
        <taxon>Coccidia</taxon>
        <taxon>Eucoccidiorida</taxon>
        <taxon>Eimeriorina</taxon>
        <taxon>Eimeriidae</taxon>
        <taxon>Eimeria</taxon>
    </lineage>
</organism>
<dbReference type="VEuPathDB" id="ToxoDB:ETH_00028910"/>
<accession>U6KPV4</accession>
<reference evidence="3" key="2">
    <citation type="submission" date="2013-10" db="EMBL/GenBank/DDBJ databases">
        <authorList>
            <person name="Aslett M."/>
        </authorList>
    </citation>
    <scope>NUCLEOTIDE SEQUENCE [LARGE SCALE GENOMIC DNA]</scope>
    <source>
        <strain evidence="3">Houghton</strain>
    </source>
</reference>
<feature type="region of interest" description="Disordered" evidence="1">
    <location>
        <begin position="524"/>
        <end position="568"/>
    </location>
</feature>
<gene>
    <name evidence="3" type="ORF">ETH_00028910</name>
</gene>
<dbReference type="Proteomes" id="UP000030747">
    <property type="component" value="Unassembled WGS sequence"/>
</dbReference>
<feature type="region of interest" description="Disordered" evidence="1">
    <location>
        <begin position="14"/>
        <end position="36"/>
    </location>
</feature>
<keyword evidence="2" id="KW-0812">Transmembrane</keyword>
<keyword evidence="2" id="KW-0472">Membrane</keyword>
<evidence type="ECO:0000256" key="1">
    <source>
        <dbReference type="SAM" id="MobiDB-lite"/>
    </source>
</evidence>
<evidence type="ECO:0000313" key="3">
    <source>
        <dbReference type="EMBL" id="CDJ38923.1"/>
    </source>
</evidence>
<feature type="compositionally biased region" description="Polar residues" evidence="1">
    <location>
        <begin position="1024"/>
        <end position="1037"/>
    </location>
</feature>
<dbReference type="EMBL" id="HG674134">
    <property type="protein sequence ID" value="CDJ38923.1"/>
    <property type="molecule type" value="Genomic_DNA"/>
</dbReference>
<dbReference type="GeneID" id="25254875"/>
<feature type="compositionally biased region" description="Basic and acidic residues" evidence="1">
    <location>
        <begin position="539"/>
        <end position="548"/>
    </location>
</feature>
<feature type="region of interest" description="Disordered" evidence="1">
    <location>
        <begin position="255"/>
        <end position="295"/>
    </location>
</feature>
<feature type="region of interest" description="Disordered" evidence="1">
    <location>
        <begin position="974"/>
        <end position="1045"/>
    </location>
</feature>